<reference evidence="2 3" key="1">
    <citation type="submission" date="2018-09" db="EMBL/GenBank/DDBJ databases">
        <title>Genome sequencing of Nocardioides immobilis CCTCC AB 2017083 for comparison to Nocardioides silvaticus.</title>
        <authorList>
            <person name="Li C."/>
            <person name="Wang G."/>
        </authorList>
    </citation>
    <scope>NUCLEOTIDE SEQUENCE [LARGE SCALE GENOMIC DNA]</scope>
    <source>
        <strain evidence="2 3">CCTCC AB 2017083</strain>
    </source>
</reference>
<evidence type="ECO:0000313" key="3">
    <source>
        <dbReference type="Proteomes" id="UP000283644"/>
    </source>
</evidence>
<dbReference type="OrthoDB" id="9803128at2"/>
<dbReference type="PROSITE" id="PS50943">
    <property type="entry name" value="HTH_CROC1"/>
    <property type="match status" value="1"/>
</dbReference>
<dbReference type="EMBL" id="QXGH01000018">
    <property type="protein sequence ID" value="RHW26300.1"/>
    <property type="molecule type" value="Genomic_DNA"/>
</dbReference>
<organism evidence="2 3">
    <name type="scientific">Nocardioides immobilis</name>
    <dbReference type="NCBI Taxonomy" id="2049295"/>
    <lineage>
        <taxon>Bacteria</taxon>
        <taxon>Bacillati</taxon>
        <taxon>Actinomycetota</taxon>
        <taxon>Actinomycetes</taxon>
        <taxon>Propionibacteriales</taxon>
        <taxon>Nocardioidaceae</taxon>
        <taxon>Nocardioides</taxon>
    </lineage>
</organism>
<dbReference type="CDD" id="cd00093">
    <property type="entry name" value="HTH_XRE"/>
    <property type="match status" value="1"/>
</dbReference>
<gene>
    <name evidence="2" type="ORF">D0Z08_15175</name>
</gene>
<sequence>MRRALESDGKISLAGDNRGVERPTIIEVARRGAGLTQAELARRGGTTQSAVSMYERRRKVPMLDVAERLMQAAGADLGMVTTVVWEVDFLPGLKAFWYPDRLWRVEVPGCFDTVRMPDLVGHTEQGEWDLRDRTDRRGLYENLLVEGDQHMIMRWVDGALLVVAWSELVLPEKIRAAWEPAVAAASAGRGHGVFDA</sequence>
<dbReference type="InterPro" id="IPR001387">
    <property type="entry name" value="Cro/C1-type_HTH"/>
</dbReference>
<evidence type="ECO:0000313" key="2">
    <source>
        <dbReference type="EMBL" id="RHW26300.1"/>
    </source>
</evidence>
<dbReference type="Gene3D" id="1.10.260.40">
    <property type="entry name" value="lambda repressor-like DNA-binding domains"/>
    <property type="match status" value="1"/>
</dbReference>
<dbReference type="GO" id="GO:0003677">
    <property type="term" value="F:DNA binding"/>
    <property type="evidence" value="ECO:0007669"/>
    <property type="project" value="InterPro"/>
</dbReference>
<dbReference type="SUPFAM" id="SSF47413">
    <property type="entry name" value="lambda repressor-like DNA-binding domains"/>
    <property type="match status" value="1"/>
</dbReference>
<dbReference type="InterPro" id="IPR010982">
    <property type="entry name" value="Lambda_DNA-bd_dom_sf"/>
</dbReference>
<name>A0A417Y0W3_9ACTN</name>
<accession>A0A417Y0W3</accession>
<evidence type="ECO:0000259" key="1">
    <source>
        <dbReference type="PROSITE" id="PS50943"/>
    </source>
</evidence>
<dbReference type="Proteomes" id="UP000283644">
    <property type="component" value="Unassembled WGS sequence"/>
</dbReference>
<keyword evidence="3" id="KW-1185">Reference proteome</keyword>
<dbReference type="AlphaFoldDB" id="A0A417Y0W3"/>
<protein>
    <submittedName>
        <fullName evidence="2">XRE family transcriptional regulator</fullName>
    </submittedName>
</protein>
<dbReference type="SMART" id="SM00530">
    <property type="entry name" value="HTH_XRE"/>
    <property type="match status" value="1"/>
</dbReference>
<proteinExistence type="predicted"/>
<feature type="domain" description="HTH cro/C1-type" evidence="1">
    <location>
        <begin position="26"/>
        <end position="80"/>
    </location>
</feature>
<dbReference type="Pfam" id="PF01381">
    <property type="entry name" value="HTH_3"/>
    <property type="match status" value="1"/>
</dbReference>
<comment type="caution">
    <text evidence="2">The sequence shown here is derived from an EMBL/GenBank/DDBJ whole genome shotgun (WGS) entry which is preliminary data.</text>
</comment>